<dbReference type="AlphaFoldDB" id="A0A9E2SNQ6"/>
<proteinExistence type="predicted"/>
<evidence type="ECO:0000313" key="2">
    <source>
        <dbReference type="EMBL" id="MBV4488962.1"/>
    </source>
</evidence>
<evidence type="ECO:0000259" key="1">
    <source>
        <dbReference type="Pfam" id="PF20579"/>
    </source>
</evidence>
<evidence type="ECO:0000313" key="3">
    <source>
        <dbReference type="Proteomes" id="UP000648816"/>
    </source>
</evidence>
<dbReference type="InterPro" id="IPR046779">
    <property type="entry name" value="LapA_adhesin_dom"/>
</dbReference>
<dbReference type="EMBL" id="JABWQP020000058">
    <property type="protein sequence ID" value="MBV4488962.1"/>
    <property type="molecule type" value="Genomic_DNA"/>
</dbReference>
<protein>
    <recommendedName>
        <fullName evidence="1">LapA adhesin domain-containing protein</fullName>
    </recommendedName>
</protein>
<feature type="non-terminal residue" evidence="2">
    <location>
        <position position="125"/>
    </location>
</feature>
<feature type="domain" description="LapA adhesin" evidence="1">
    <location>
        <begin position="45"/>
        <end position="125"/>
    </location>
</feature>
<keyword evidence="3" id="KW-1185">Reference proteome</keyword>
<sequence>AAPTDDVYKDAGSVQATITGATGGNFESLVPNTTPAVTQVTDTIDTSTVKLTADTSVAEGGTVTYTATVGAPVTGSPVVVTLANGQNITIAVGQTTGTATFTAPNDALTGQAPISNSITNVSGGN</sequence>
<feature type="non-terminal residue" evidence="2">
    <location>
        <position position="1"/>
    </location>
</feature>
<dbReference type="Pfam" id="PF20579">
    <property type="entry name" value="LapA"/>
    <property type="match status" value="2"/>
</dbReference>
<reference evidence="2 3" key="1">
    <citation type="journal article" date="2020" name="Microorganisms">
        <title>Reliable Identification of Environmental Pseudomonas Isolates Using the rpoD Gene.</title>
        <authorList>
            <consortium name="The Broad Institute Genome Sequencing Platform"/>
            <person name="Girard L."/>
            <person name="Lood C."/>
            <person name="Rokni-Zadeh H."/>
            <person name="van Noort V."/>
            <person name="Lavigne R."/>
            <person name="De Mot R."/>
        </authorList>
    </citation>
    <scope>NUCLEOTIDE SEQUENCE [LARGE SCALE GENOMIC DNA]</scope>
    <source>
        <strain evidence="2 3">SWRI153</strain>
    </source>
</reference>
<gene>
    <name evidence="2" type="ORF">HU727_025575</name>
</gene>
<name>A0A9E2SNQ6_9PSED</name>
<accession>A0A9E2SNQ6</accession>
<organism evidence="2 3">
    <name type="scientific">Pseudomonas khorasanensis</name>
    <dbReference type="NCBI Taxonomy" id="2745508"/>
    <lineage>
        <taxon>Bacteria</taxon>
        <taxon>Pseudomonadati</taxon>
        <taxon>Pseudomonadota</taxon>
        <taxon>Gammaproteobacteria</taxon>
        <taxon>Pseudomonadales</taxon>
        <taxon>Pseudomonadaceae</taxon>
        <taxon>Pseudomonas</taxon>
    </lineage>
</organism>
<feature type="domain" description="LapA adhesin" evidence="1">
    <location>
        <begin position="2"/>
        <end position="43"/>
    </location>
</feature>
<dbReference type="RefSeq" id="WP_217847164.1">
    <property type="nucleotide sequence ID" value="NZ_JABWQP020000058.1"/>
</dbReference>
<dbReference type="Proteomes" id="UP000648816">
    <property type="component" value="Unassembled WGS sequence"/>
</dbReference>
<comment type="caution">
    <text evidence="2">The sequence shown here is derived from an EMBL/GenBank/DDBJ whole genome shotgun (WGS) entry which is preliminary data.</text>
</comment>